<feature type="active site" evidence="13">
    <location>
        <position position="141"/>
    </location>
</feature>
<dbReference type="Proteomes" id="UP000033187">
    <property type="component" value="Chromosome 1"/>
</dbReference>
<dbReference type="PANTHER" id="PTHR21581">
    <property type="entry name" value="D-ALANYL-D-ALANINE CARBOXYPEPTIDASE"/>
    <property type="match status" value="1"/>
</dbReference>
<reference evidence="19" key="1">
    <citation type="submission" date="2015-02" db="EMBL/GenBank/DDBJ databases">
        <authorList>
            <person name="Chooi Y.-H."/>
        </authorList>
    </citation>
    <scope>NUCLEOTIDE SEQUENCE [LARGE SCALE GENOMIC DNA]</scope>
    <source>
        <strain evidence="19">strain Y</strain>
    </source>
</reference>
<dbReference type="GO" id="GO:0071555">
    <property type="term" value="P:cell wall organization"/>
    <property type="evidence" value="ECO:0007669"/>
    <property type="project" value="UniProtKB-KW"/>
</dbReference>
<evidence type="ECO:0000256" key="12">
    <source>
        <dbReference type="ARBA" id="ARBA00034000"/>
    </source>
</evidence>
<dbReference type="InterPro" id="IPR012907">
    <property type="entry name" value="Peptidase_S11_C"/>
</dbReference>
<evidence type="ECO:0000259" key="17">
    <source>
        <dbReference type="SMART" id="SM00936"/>
    </source>
</evidence>
<name>A0A0D6JIE1_9HYPH</name>
<evidence type="ECO:0000256" key="15">
    <source>
        <dbReference type="RuleBase" id="RU004016"/>
    </source>
</evidence>
<dbReference type="Gene3D" id="2.60.410.10">
    <property type="entry name" value="D-Ala-D-Ala carboxypeptidase, C-terminal domain"/>
    <property type="match status" value="1"/>
</dbReference>
<dbReference type="EC" id="3.4.16.4" evidence="4"/>
<feature type="transmembrane region" description="Helical" evidence="16">
    <location>
        <begin position="21"/>
        <end position="39"/>
    </location>
</feature>
<comment type="similarity">
    <text evidence="3 15">Belongs to the peptidase S11 family.</text>
</comment>
<dbReference type="PRINTS" id="PR00725">
    <property type="entry name" value="DADACBPTASE1"/>
</dbReference>
<dbReference type="GO" id="GO:0008360">
    <property type="term" value="P:regulation of cell shape"/>
    <property type="evidence" value="ECO:0007669"/>
    <property type="project" value="UniProtKB-KW"/>
</dbReference>
<dbReference type="KEGG" id="fil:BN1229_v1_2751"/>
<evidence type="ECO:0000256" key="14">
    <source>
        <dbReference type="PIRSR" id="PIRSR618044-2"/>
    </source>
</evidence>
<dbReference type="InterPro" id="IPR012338">
    <property type="entry name" value="Beta-lactam/transpept-like"/>
</dbReference>
<evidence type="ECO:0000313" key="19">
    <source>
        <dbReference type="Proteomes" id="UP000033187"/>
    </source>
</evidence>
<comment type="catalytic activity">
    <reaction evidence="12">
        <text>Preferential cleavage: (Ac)2-L-Lys-D-Ala-|-D-Ala. Also transpeptidation of peptidyl-alanyl moieties that are N-acyl substituents of D-alanine.</text>
        <dbReference type="EC" id="3.4.16.4"/>
    </reaction>
</comment>
<dbReference type="Gene3D" id="3.40.710.10">
    <property type="entry name" value="DD-peptidase/beta-lactamase superfamily"/>
    <property type="match status" value="1"/>
</dbReference>
<evidence type="ECO:0000256" key="8">
    <source>
        <dbReference type="ARBA" id="ARBA00022801"/>
    </source>
</evidence>
<evidence type="ECO:0000256" key="7">
    <source>
        <dbReference type="ARBA" id="ARBA00022729"/>
    </source>
</evidence>
<keyword evidence="11" id="KW-0961">Cell wall biogenesis/degradation</keyword>
<evidence type="ECO:0000256" key="1">
    <source>
        <dbReference type="ARBA" id="ARBA00003217"/>
    </source>
</evidence>
<keyword evidence="16" id="KW-0812">Transmembrane</keyword>
<dbReference type="RefSeq" id="WP_082101155.1">
    <property type="nucleotide sequence ID" value="NZ_LN829118.1"/>
</dbReference>
<keyword evidence="19" id="KW-1185">Reference proteome</keyword>
<evidence type="ECO:0000256" key="5">
    <source>
        <dbReference type="ARBA" id="ARBA00022645"/>
    </source>
</evidence>
<gene>
    <name evidence="18" type="ORF">YBN1229_v1_3161</name>
</gene>
<dbReference type="GO" id="GO:0006508">
    <property type="term" value="P:proteolysis"/>
    <property type="evidence" value="ECO:0007669"/>
    <property type="project" value="UniProtKB-KW"/>
</dbReference>
<feature type="active site" description="Proton acceptor" evidence="13">
    <location>
        <position position="79"/>
    </location>
</feature>
<comment type="function">
    <text evidence="1">Removes C-terminal D-alanyl residues from sugar-peptide cell wall precursors.</text>
</comment>
<evidence type="ECO:0000256" key="4">
    <source>
        <dbReference type="ARBA" id="ARBA00012448"/>
    </source>
</evidence>
<evidence type="ECO:0000313" key="18">
    <source>
        <dbReference type="EMBL" id="CPR21695.1"/>
    </source>
</evidence>
<feature type="binding site" evidence="14">
    <location>
        <position position="249"/>
    </location>
    <ligand>
        <name>substrate</name>
    </ligand>
</feature>
<comment type="pathway">
    <text evidence="2">Cell wall biogenesis; peptidoglycan biosynthesis.</text>
</comment>
<organism evidence="18 19">
    <name type="scientific">Candidatus Filomicrobium marinum</name>
    <dbReference type="NCBI Taxonomy" id="1608628"/>
    <lineage>
        <taxon>Bacteria</taxon>
        <taxon>Pseudomonadati</taxon>
        <taxon>Pseudomonadota</taxon>
        <taxon>Alphaproteobacteria</taxon>
        <taxon>Hyphomicrobiales</taxon>
        <taxon>Hyphomicrobiaceae</taxon>
        <taxon>Filomicrobium</taxon>
    </lineage>
</organism>
<keyword evidence="16" id="KW-1133">Transmembrane helix</keyword>
<accession>A0A0D6JIE1</accession>
<sequence>MTKSACKITVDASRGEILTRFVFLGFVFFVSLLAVAPTGSSASEFRTVAKQAILIDADSGAVLFQHNADVLAPPASMAKLVTAAVVFRALREGRLSLTDTFPVSEHAWRTGGAPSGTSAMFAPLNSQVTIEDLLKGLIIQSGNDAAIVIAEGMSGSEAAFAKLMTEEARKIGLKKSTFGNPTGLPHPDQLMTAREIALLSQFLIKTYPEYYGWFGERRFPYQPEGRRQPYKFFNRNPLLSLDIGADGLKTGHLKESGYGLAGSAVQDGRRLIVVVHGLASSTARRSEAQKLLGWGFQNFSKYKLFDSGEIVGSARVWGGEKYYVPLTGNGPIGILIPKSEESSRLRAEIVYTGPLKPPIKQGDRVAVLRVTSASNTVNEVPLYAAEDVDEASIAWRGLDSLAVMAFRWVADQASELIGGT</sequence>
<evidence type="ECO:0000256" key="9">
    <source>
        <dbReference type="ARBA" id="ARBA00022960"/>
    </source>
</evidence>
<keyword evidence="8 18" id="KW-0378">Hydrolase</keyword>
<keyword evidence="6" id="KW-0645">Protease</keyword>
<dbReference type="Pfam" id="PF00768">
    <property type="entry name" value="Peptidase_S11"/>
    <property type="match status" value="1"/>
</dbReference>
<dbReference type="SMART" id="SM00936">
    <property type="entry name" value="PBP5_C"/>
    <property type="match status" value="1"/>
</dbReference>
<dbReference type="GO" id="GO:0009252">
    <property type="term" value="P:peptidoglycan biosynthetic process"/>
    <property type="evidence" value="ECO:0007669"/>
    <property type="project" value="UniProtKB-UniPathway"/>
</dbReference>
<dbReference type="InterPro" id="IPR018044">
    <property type="entry name" value="Peptidase_S11"/>
</dbReference>
<evidence type="ECO:0000256" key="10">
    <source>
        <dbReference type="ARBA" id="ARBA00022984"/>
    </source>
</evidence>
<keyword evidence="5 18" id="KW-0121">Carboxypeptidase</keyword>
<evidence type="ECO:0000256" key="13">
    <source>
        <dbReference type="PIRSR" id="PIRSR618044-1"/>
    </source>
</evidence>
<dbReference type="AlphaFoldDB" id="A0A0D6JIE1"/>
<dbReference type="EMBL" id="LN829119">
    <property type="protein sequence ID" value="CPR21695.1"/>
    <property type="molecule type" value="Genomic_DNA"/>
</dbReference>
<keyword evidence="10" id="KW-0573">Peptidoglycan synthesis</keyword>
<dbReference type="SUPFAM" id="SSF69189">
    <property type="entry name" value="Penicillin-binding protein associated domain"/>
    <property type="match status" value="1"/>
</dbReference>
<dbReference type="InterPro" id="IPR037167">
    <property type="entry name" value="Peptidase_S11_C_sf"/>
</dbReference>
<dbReference type="PANTHER" id="PTHR21581:SF6">
    <property type="entry name" value="TRAFFICKING PROTEIN PARTICLE COMPLEX SUBUNIT 12"/>
    <property type="match status" value="1"/>
</dbReference>
<proteinExistence type="inferred from homology"/>
<dbReference type="InterPro" id="IPR001967">
    <property type="entry name" value="Peptidase_S11_N"/>
</dbReference>
<dbReference type="InterPro" id="IPR015956">
    <property type="entry name" value="Peniciliin-bd_prot_C_sf"/>
</dbReference>
<dbReference type="OrthoDB" id="9795979at2"/>
<keyword evidence="7" id="KW-0732">Signal</keyword>
<keyword evidence="16" id="KW-0472">Membrane</keyword>
<evidence type="ECO:0000256" key="6">
    <source>
        <dbReference type="ARBA" id="ARBA00022670"/>
    </source>
</evidence>
<evidence type="ECO:0000256" key="16">
    <source>
        <dbReference type="SAM" id="Phobius"/>
    </source>
</evidence>
<dbReference type="UniPathway" id="UPA00219"/>
<protein>
    <recommendedName>
        <fullName evidence="4">serine-type D-Ala-D-Ala carboxypeptidase</fullName>
        <ecNumber evidence="4">3.4.16.4</ecNumber>
    </recommendedName>
</protein>
<feature type="active site" description="Acyl-ester intermediate" evidence="13">
    <location>
        <position position="76"/>
    </location>
</feature>
<evidence type="ECO:0000256" key="11">
    <source>
        <dbReference type="ARBA" id="ARBA00023316"/>
    </source>
</evidence>
<dbReference type="Pfam" id="PF07943">
    <property type="entry name" value="PBP5_C"/>
    <property type="match status" value="1"/>
</dbReference>
<dbReference type="SUPFAM" id="SSF56601">
    <property type="entry name" value="beta-lactamase/transpeptidase-like"/>
    <property type="match status" value="1"/>
</dbReference>
<evidence type="ECO:0000256" key="3">
    <source>
        <dbReference type="ARBA" id="ARBA00007164"/>
    </source>
</evidence>
<feature type="domain" description="Peptidase S11 D-Ala-D-Ala carboxypeptidase A C-terminal" evidence="17">
    <location>
        <begin position="299"/>
        <end position="390"/>
    </location>
</feature>
<dbReference type="KEGG" id="fiy:BN1229_v1_3161"/>
<keyword evidence="9" id="KW-0133">Cell shape</keyword>
<dbReference type="GO" id="GO:0009002">
    <property type="term" value="F:serine-type D-Ala-D-Ala carboxypeptidase activity"/>
    <property type="evidence" value="ECO:0007669"/>
    <property type="project" value="UniProtKB-EC"/>
</dbReference>
<evidence type="ECO:0000256" key="2">
    <source>
        <dbReference type="ARBA" id="ARBA00004752"/>
    </source>
</evidence>